<evidence type="ECO:0000256" key="1">
    <source>
        <dbReference type="ARBA" id="ARBA00004651"/>
    </source>
</evidence>
<protein>
    <submittedName>
        <fullName evidence="11">Amino acid/peptide transporter</fullName>
    </submittedName>
</protein>
<dbReference type="FunFam" id="1.20.1250.20:FF:000146">
    <property type="entry name" value="Amino acid/peptide transporter"/>
    <property type="match status" value="1"/>
</dbReference>
<dbReference type="CDD" id="cd17346">
    <property type="entry name" value="MFS_DtpA_like"/>
    <property type="match status" value="1"/>
</dbReference>
<dbReference type="InterPro" id="IPR020846">
    <property type="entry name" value="MFS_dom"/>
</dbReference>
<dbReference type="Gene3D" id="1.20.1250.20">
    <property type="entry name" value="MFS general substrate transporter like domains"/>
    <property type="match status" value="2"/>
</dbReference>
<gene>
    <name evidence="11" type="ORF">SAMN00120144_4154</name>
</gene>
<feature type="transmembrane region" description="Helical" evidence="9">
    <location>
        <begin position="378"/>
        <end position="403"/>
    </location>
</feature>
<dbReference type="PANTHER" id="PTHR23517:SF15">
    <property type="entry name" value="PROTON-DEPENDENT OLIGOPEPTIDE FAMILY TRANSPORT PROTEIN"/>
    <property type="match status" value="1"/>
</dbReference>
<evidence type="ECO:0000256" key="3">
    <source>
        <dbReference type="ARBA" id="ARBA00022475"/>
    </source>
</evidence>
<dbReference type="InterPro" id="IPR005279">
    <property type="entry name" value="Dipep/tripep_permease"/>
</dbReference>
<keyword evidence="5" id="KW-0653">Protein transport</keyword>
<dbReference type="PROSITE" id="PS50850">
    <property type="entry name" value="MFS"/>
    <property type="match status" value="1"/>
</dbReference>
<feature type="transmembrane region" description="Helical" evidence="9">
    <location>
        <begin position="67"/>
        <end position="86"/>
    </location>
</feature>
<evidence type="ECO:0000256" key="7">
    <source>
        <dbReference type="ARBA" id="ARBA00023136"/>
    </source>
</evidence>
<keyword evidence="6 9" id="KW-1133">Transmembrane helix</keyword>
<dbReference type="InterPro" id="IPR036259">
    <property type="entry name" value="MFS_trans_sf"/>
</dbReference>
<feature type="transmembrane region" description="Helical" evidence="9">
    <location>
        <begin position="163"/>
        <end position="187"/>
    </location>
</feature>
<dbReference type="OrthoDB" id="9772725at2"/>
<feature type="transmembrane region" description="Helical" evidence="9">
    <location>
        <begin position="207"/>
        <end position="229"/>
    </location>
</feature>
<evidence type="ECO:0000256" key="5">
    <source>
        <dbReference type="ARBA" id="ARBA00022856"/>
    </source>
</evidence>
<comment type="subcellular location">
    <subcellularLocation>
        <location evidence="1">Cell membrane</location>
        <topology evidence="1">Multi-pass membrane protein</topology>
    </subcellularLocation>
    <subcellularLocation>
        <location evidence="8">Membrane</location>
        <topology evidence="8">Multi-pass membrane protein</topology>
    </subcellularLocation>
</comment>
<keyword evidence="3" id="KW-1003">Cell membrane</keyword>
<feature type="transmembrane region" description="Helical" evidence="9">
    <location>
        <begin position="415"/>
        <end position="437"/>
    </location>
</feature>
<dbReference type="NCBIfam" id="TIGR00924">
    <property type="entry name" value="yjdL_sub1_fam"/>
    <property type="match status" value="2"/>
</dbReference>
<keyword evidence="5" id="KW-0571">Peptide transport</keyword>
<dbReference type="InterPro" id="IPR050171">
    <property type="entry name" value="MFS_Transporters"/>
</dbReference>
<evidence type="ECO:0000313" key="11">
    <source>
        <dbReference type="EMBL" id="SMB98936.1"/>
    </source>
</evidence>
<evidence type="ECO:0000256" key="6">
    <source>
        <dbReference type="ARBA" id="ARBA00022989"/>
    </source>
</evidence>
<proteinExistence type="inferred from homology"/>
<feature type="domain" description="Major facilitator superfamily (MFS) profile" evidence="10">
    <location>
        <begin position="1"/>
        <end position="234"/>
    </location>
</feature>
<dbReference type="PROSITE" id="PS01022">
    <property type="entry name" value="PTR2_1"/>
    <property type="match status" value="1"/>
</dbReference>
<keyword evidence="2 8" id="KW-0813">Transport</keyword>
<feature type="transmembrane region" description="Helical" evidence="9">
    <location>
        <begin position="119"/>
        <end position="142"/>
    </location>
</feature>
<feature type="transmembrane region" description="Helical" evidence="9">
    <location>
        <begin position="312"/>
        <end position="332"/>
    </location>
</feature>
<dbReference type="PROSITE" id="PS01023">
    <property type="entry name" value="PTR2_2"/>
    <property type="match status" value="1"/>
</dbReference>
<dbReference type="GO" id="GO:0005886">
    <property type="term" value="C:plasma membrane"/>
    <property type="evidence" value="ECO:0007669"/>
    <property type="project" value="UniProtKB-SubCell"/>
</dbReference>
<dbReference type="SUPFAM" id="SSF103473">
    <property type="entry name" value="MFS general substrate transporter"/>
    <property type="match status" value="1"/>
</dbReference>
<keyword evidence="4 8" id="KW-0812">Transmembrane</keyword>
<evidence type="ECO:0000256" key="4">
    <source>
        <dbReference type="ARBA" id="ARBA00022692"/>
    </source>
</evidence>
<feature type="transmembrane region" description="Helical" evidence="9">
    <location>
        <begin position="344"/>
        <end position="363"/>
    </location>
</feature>
<evidence type="ECO:0000256" key="8">
    <source>
        <dbReference type="RuleBase" id="RU003755"/>
    </source>
</evidence>
<name>A0A1W1W030_9BACT</name>
<evidence type="ECO:0000256" key="9">
    <source>
        <dbReference type="SAM" id="Phobius"/>
    </source>
</evidence>
<feature type="transmembrane region" description="Helical" evidence="9">
    <location>
        <begin position="95"/>
        <end position="113"/>
    </location>
</feature>
<dbReference type="RefSeq" id="WP_084447044.1">
    <property type="nucleotide sequence ID" value="NZ_FWWW01000088.1"/>
</dbReference>
<dbReference type="InterPro" id="IPR000109">
    <property type="entry name" value="POT_fam"/>
</dbReference>
<dbReference type="GO" id="GO:0006857">
    <property type="term" value="P:oligopeptide transport"/>
    <property type="evidence" value="ECO:0007669"/>
    <property type="project" value="InterPro"/>
</dbReference>
<dbReference type="GO" id="GO:1904680">
    <property type="term" value="F:peptide transmembrane transporter activity"/>
    <property type="evidence" value="ECO:0007669"/>
    <property type="project" value="InterPro"/>
</dbReference>
<reference evidence="11 12" key="1">
    <citation type="submission" date="2017-04" db="EMBL/GenBank/DDBJ databases">
        <authorList>
            <person name="Afonso C.L."/>
            <person name="Miller P.J."/>
            <person name="Scott M.A."/>
            <person name="Spackman E."/>
            <person name="Goraichik I."/>
            <person name="Dimitrov K.M."/>
            <person name="Suarez D.L."/>
            <person name="Swayne D.E."/>
        </authorList>
    </citation>
    <scope>NUCLEOTIDE SEQUENCE [LARGE SCALE GENOMIC DNA]</scope>
    <source>
        <strain evidence="11 12">DSM 11622</strain>
    </source>
</reference>
<evidence type="ECO:0000256" key="2">
    <source>
        <dbReference type="ARBA" id="ARBA00022448"/>
    </source>
</evidence>
<dbReference type="PANTHER" id="PTHR23517">
    <property type="entry name" value="RESISTANCE PROTEIN MDTM, PUTATIVE-RELATED-RELATED"/>
    <property type="match status" value="1"/>
</dbReference>
<dbReference type="InterPro" id="IPR018456">
    <property type="entry name" value="PTR2_symporter_CS"/>
</dbReference>
<feature type="transmembrane region" description="Helical" evidence="9">
    <location>
        <begin position="263"/>
        <end position="280"/>
    </location>
</feature>
<sequence length="476" mass="51594">MQSASVVPDQPPVAAQQGHPKALYLLFFTEMWERFSYYGMRGLLTLYLTKTILAGGLEVPAATATLIYGYFTGFVYFTPIIGGWIADRFIGQRRAILIGGTLMALGQFSLFSTTPGSPAVAFGLPLTTCLGLLLLIIGNGFFKPNISTLVGQLYEQGDPRRDSAFTIFYMGINIGAFLAPLVCGYFAEDLFATKTVVNGVEQVSNYGFRYGFLAAGLGMVLGQIIFNLFAPRLLGPIGLAPVKVVKDVNAPKETLSKEETDRMAVIFIITLFVVFFWAGFEQAGSSLTLYTDSYIDREVFGYLIPTSWFQSVNPLFIVALAPIVASIWLSLGRKGKDLSIPVKMGLGMVLLGFGFLFMVGAVLERGGDVSDTTVKASILWLLATYFFHTIGELCLSPIGLSMVTRLAPISYTSALMGVWFLAPFVAQIAGGYIAAYVEELGALKVFGLIAGFVILAGLILIAIAKKLFHMMHGRGN</sequence>
<organism evidence="11 12">
    <name type="scientific">Hymenobacter roseosalivarius DSM 11622</name>
    <dbReference type="NCBI Taxonomy" id="645990"/>
    <lineage>
        <taxon>Bacteria</taxon>
        <taxon>Pseudomonadati</taxon>
        <taxon>Bacteroidota</taxon>
        <taxon>Cytophagia</taxon>
        <taxon>Cytophagales</taxon>
        <taxon>Hymenobacteraceae</taxon>
        <taxon>Hymenobacter</taxon>
    </lineage>
</organism>
<dbReference type="AlphaFoldDB" id="A0A1W1W030"/>
<accession>A0A1W1W030</accession>
<dbReference type="Proteomes" id="UP000192266">
    <property type="component" value="Unassembled WGS sequence"/>
</dbReference>
<dbReference type="EMBL" id="FWWW01000088">
    <property type="protein sequence ID" value="SMB98936.1"/>
    <property type="molecule type" value="Genomic_DNA"/>
</dbReference>
<evidence type="ECO:0000259" key="10">
    <source>
        <dbReference type="PROSITE" id="PS50850"/>
    </source>
</evidence>
<keyword evidence="7 9" id="KW-0472">Membrane</keyword>
<feature type="transmembrane region" description="Helical" evidence="9">
    <location>
        <begin position="443"/>
        <end position="464"/>
    </location>
</feature>
<comment type="similarity">
    <text evidence="8">Belongs to the major facilitator superfamily. Proton-dependent oligopeptide transporter (POT/PTR) (TC 2.A.17) family.</text>
</comment>
<dbReference type="Pfam" id="PF00854">
    <property type="entry name" value="PTR2"/>
    <property type="match status" value="2"/>
</dbReference>
<evidence type="ECO:0000313" key="12">
    <source>
        <dbReference type="Proteomes" id="UP000192266"/>
    </source>
</evidence>
<keyword evidence="12" id="KW-1185">Reference proteome</keyword>